<keyword evidence="3" id="KW-1185">Reference proteome</keyword>
<organism evidence="2 3">
    <name type="scientific">Actinomycetospora cinnamomea</name>
    <dbReference type="NCBI Taxonomy" id="663609"/>
    <lineage>
        <taxon>Bacteria</taxon>
        <taxon>Bacillati</taxon>
        <taxon>Actinomycetota</taxon>
        <taxon>Actinomycetes</taxon>
        <taxon>Pseudonocardiales</taxon>
        <taxon>Pseudonocardiaceae</taxon>
        <taxon>Actinomycetospora</taxon>
    </lineage>
</organism>
<reference evidence="2 3" key="1">
    <citation type="submission" date="2018-04" db="EMBL/GenBank/DDBJ databases">
        <title>Genomic Encyclopedia of Type Strains, Phase IV (KMG-IV): sequencing the most valuable type-strain genomes for metagenomic binning, comparative biology and taxonomic classification.</title>
        <authorList>
            <person name="Goeker M."/>
        </authorList>
    </citation>
    <scope>NUCLEOTIDE SEQUENCE [LARGE SCALE GENOMIC DNA]</scope>
    <source>
        <strain evidence="2 3">DSM 45771</strain>
    </source>
</reference>
<protein>
    <submittedName>
        <fullName evidence="2">Uncharacterized protein</fullName>
    </submittedName>
</protein>
<keyword evidence="1" id="KW-1133">Transmembrane helix</keyword>
<dbReference type="EMBL" id="QEKW01000006">
    <property type="protein sequence ID" value="PVZ09554.1"/>
    <property type="molecule type" value="Genomic_DNA"/>
</dbReference>
<dbReference type="Proteomes" id="UP000245639">
    <property type="component" value="Unassembled WGS sequence"/>
</dbReference>
<evidence type="ECO:0000313" key="3">
    <source>
        <dbReference type="Proteomes" id="UP000245639"/>
    </source>
</evidence>
<comment type="caution">
    <text evidence="2">The sequence shown here is derived from an EMBL/GenBank/DDBJ whole genome shotgun (WGS) entry which is preliminary data.</text>
</comment>
<keyword evidence="1" id="KW-0472">Membrane</keyword>
<feature type="transmembrane region" description="Helical" evidence="1">
    <location>
        <begin position="48"/>
        <end position="70"/>
    </location>
</feature>
<evidence type="ECO:0000313" key="2">
    <source>
        <dbReference type="EMBL" id="PVZ09554.1"/>
    </source>
</evidence>
<name>A0A2U1FBL5_9PSEU</name>
<keyword evidence="1" id="KW-0812">Transmembrane</keyword>
<proteinExistence type="predicted"/>
<dbReference type="AlphaFoldDB" id="A0A2U1FBL5"/>
<feature type="transmembrane region" description="Helical" evidence="1">
    <location>
        <begin position="25"/>
        <end position="42"/>
    </location>
</feature>
<accession>A0A2U1FBL5</accession>
<evidence type="ECO:0000256" key="1">
    <source>
        <dbReference type="SAM" id="Phobius"/>
    </source>
</evidence>
<sequence>MRGICLRKTRSDVTDTITTVTVRSMQRVVGLLVLALVLFWIISSPETAAATVTAILAILVGFAAAIVDFFQALV</sequence>
<gene>
    <name evidence="2" type="ORF">C8D89_106218</name>
</gene>